<name>A0A3N2QS82_9RHOB</name>
<dbReference type="SUPFAM" id="SSF141371">
    <property type="entry name" value="PilZ domain-like"/>
    <property type="match status" value="1"/>
</dbReference>
<sequence>MKYREHRTLCDCAVTVVHRGRRIMADLRNVSERGARLRGLSGVSPGTRLTLDLHVSQPRASVAWTRGDLTGIRFDRPLTRSELMRLRGTTEAALVRHATAGPARFREL</sequence>
<gene>
    <name evidence="2" type="ORF">EAT49_17310</name>
</gene>
<comment type="caution">
    <text evidence="2">The sequence shown here is derived from an EMBL/GenBank/DDBJ whole genome shotgun (WGS) entry which is preliminary data.</text>
</comment>
<accession>A0A3N2QS82</accession>
<dbReference type="OrthoDB" id="7472137at2"/>
<dbReference type="InterPro" id="IPR009875">
    <property type="entry name" value="PilZ_domain"/>
</dbReference>
<dbReference type="EMBL" id="RDRB01000010">
    <property type="protein sequence ID" value="ROT98029.1"/>
    <property type="molecule type" value="Genomic_DNA"/>
</dbReference>
<dbReference type="RefSeq" id="WP_123643569.1">
    <property type="nucleotide sequence ID" value="NZ_ML119090.1"/>
</dbReference>
<protein>
    <submittedName>
        <fullName evidence="2">PilZ domain-containing protein</fullName>
    </submittedName>
</protein>
<organism evidence="2 3">
    <name type="scientific">Histidinibacterium lentulum</name>
    <dbReference type="NCBI Taxonomy" id="2480588"/>
    <lineage>
        <taxon>Bacteria</taxon>
        <taxon>Pseudomonadati</taxon>
        <taxon>Pseudomonadota</taxon>
        <taxon>Alphaproteobacteria</taxon>
        <taxon>Rhodobacterales</taxon>
        <taxon>Paracoccaceae</taxon>
        <taxon>Histidinibacterium</taxon>
    </lineage>
</organism>
<proteinExistence type="predicted"/>
<evidence type="ECO:0000259" key="1">
    <source>
        <dbReference type="Pfam" id="PF07238"/>
    </source>
</evidence>
<dbReference type="AlphaFoldDB" id="A0A3N2QS82"/>
<evidence type="ECO:0000313" key="3">
    <source>
        <dbReference type="Proteomes" id="UP000268016"/>
    </source>
</evidence>
<reference evidence="2 3" key="1">
    <citation type="submission" date="2018-10" db="EMBL/GenBank/DDBJ databases">
        <title>Histidinibacterium lentulum gen. nov., sp. nov., a marine bacterium from the culture broth of Picochlorum sp. 122.</title>
        <authorList>
            <person name="Wang G."/>
        </authorList>
    </citation>
    <scope>NUCLEOTIDE SEQUENCE [LARGE SCALE GENOMIC DNA]</scope>
    <source>
        <strain evidence="2 3">B17</strain>
    </source>
</reference>
<feature type="domain" description="PilZ" evidence="1">
    <location>
        <begin position="4"/>
        <end position="86"/>
    </location>
</feature>
<evidence type="ECO:0000313" key="2">
    <source>
        <dbReference type="EMBL" id="ROT98029.1"/>
    </source>
</evidence>
<keyword evidence="3" id="KW-1185">Reference proteome</keyword>
<dbReference type="GO" id="GO:0035438">
    <property type="term" value="F:cyclic-di-GMP binding"/>
    <property type="evidence" value="ECO:0007669"/>
    <property type="project" value="InterPro"/>
</dbReference>
<dbReference type="Pfam" id="PF07238">
    <property type="entry name" value="PilZ"/>
    <property type="match status" value="1"/>
</dbReference>
<dbReference type="Proteomes" id="UP000268016">
    <property type="component" value="Unassembled WGS sequence"/>
</dbReference>